<dbReference type="AlphaFoldDB" id="A0A1F5NTI9"/>
<dbReference type="STRING" id="1817825.A2720_03720"/>
<dbReference type="EMBL" id="MFEL01000012">
    <property type="protein sequence ID" value="OGE80989.1"/>
    <property type="molecule type" value="Genomic_DNA"/>
</dbReference>
<evidence type="ECO:0000313" key="2">
    <source>
        <dbReference type="Proteomes" id="UP000178892"/>
    </source>
</evidence>
<comment type="caution">
    <text evidence="1">The sequence shown here is derived from an EMBL/GenBank/DDBJ whole genome shotgun (WGS) entry which is preliminary data.</text>
</comment>
<proteinExistence type="predicted"/>
<sequence length="223" mass="25367">MLAFDWLERHDIAIVRPTDFQPVKFGGRMFGQFEALENKLTTAGVDQVLSDQATLTPVAKPTPVVETLASFFSAMKVSKTDTEVLFQVRIKRGKRTGQQLLDLTGRRHYGPSDVPGTMPLIGGESEGWEEFDFLMYKSGKQTPDSKVEGTRTSRELTRDLEVQILINATFPEFADQRPNGDSWQDENGNWCFASFDRCDDVRDVRVLRSVSVWYDRSWFGGRK</sequence>
<reference evidence="1 2" key="1">
    <citation type="journal article" date="2016" name="Nat. Commun.">
        <title>Thousands of microbial genomes shed light on interconnected biogeochemical processes in an aquifer system.</title>
        <authorList>
            <person name="Anantharaman K."/>
            <person name="Brown C.T."/>
            <person name="Hug L.A."/>
            <person name="Sharon I."/>
            <person name="Castelle C.J."/>
            <person name="Probst A.J."/>
            <person name="Thomas B.C."/>
            <person name="Singh A."/>
            <person name="Wilkins M.J."/>
            <person name="Karaoz U."/>
            <person name="Brodie E.L."/>
            <person name="Williams K.H."/>
            <person name="Hubbard S.S."/>
            <person name="Banfield J.F."/>
        </authorList>
    </citation>
    <scope>NUCLEOTIDE SEQUENCE [LARGE SCALE GENOMIC DNA]</scope>
</reference>
<organism evidence="1 2">
    <name type="scientific">Candidatus Doudnabacteria bacterium RIFCSPHIGHO2_01_FULL_46_24</name>
    <dbReference type="NCBI Taxonomy" id="1817825"/>
    <lineage>
        <taxon>Bacteria</taxon>
        <taxon>Candidatus Doudnaibacteriota</taxon>
    </lineage>
</organism>
<accession>A0A1F5NTI9</accession>
<evidence type="ECO:0000313" key="1">
    <source>
        <dbReference type="EMBL" id="OGE80989.1"/>
    </source>
</evidence>
<protein>
    <submittedName>
        <fullName evidence="1">Uncharacterized protein</fullName>
    </submittedName>
</protein>
<name>A0A1F5NTI9_9BACT</name>
<gene>
    <name evidence="1" type="ORF">A2720_03720</name>
</gene>
<dbReference type="Proteomes" id="UP000178892">
    <property type="component" value="Unassembled WGS sequence"/>
</dbReference>